<dbReference type="FunFam" id="3.40.50.1370:FF:000009">
    <property type="entry name" value="Ornithine carbamoyltransferase, mitochondrial"/>
    <property type="match status" value="1"/>
</dbReference>
<dbReference type="Proteomes" id="UP000398389">
    <property type="component" value="Unassembled WGS sequence"/>
</dbReference>
<dbReference type="SUPFAM" id="SSF53671">
    <property type="entry name" value="Aspartate/ornithine carbamoyltransferase"/>
    <property type="match status" value="1"/>
</dbReference>
<keyword evidence="5" id="KW-0028">Amino-acid biosynthesis</keyword>
<dbReference type="GO" id="GO:0005739">
    <property type="term" value="C:mitochondrion"/>
    <property type="evidence" value="ECO:0007669"/>
    <property type="project" value="TreeGrafter"/>
</dbReference>
<evidence type="ECO:0000259" key="9">
    <source>
        <dbReference type="Pfam" id="PF02729"/>
    </source>
</evidence>
<evidence type="ECO:0000256" key="2">
    <source>
        <dbReference type="ARBA" id="ARBA00007805"/>
    </source>
</evidence>
<dbReference type="AlphaFoldDB" id="A0A5E8BPZ9"/>
<keyword evidence="4" id="KW-0055">Arginine biosynthesis</keyword>
<dbReference type="Pfam" id="PF02729">
    <property type="entry name" value="OTCace_N"/>
    <property type="match status" value="1"/>
</dbReference>
<reference evidence="10 11" key="1">
    <citation type="submission" date="2019-09" db="EMBL/GenBank/DDBJ databases">
        <authorList>
            <person name="Brejova B."/>
        </authorList>
    </citation>
    <scope>NUCLEOTIDE SEQUENCE [LARGE SCALE GENOMIC DNA]</scope>
</reference>
<dbReference type="InterPro" id="IPR006131">
    <property type="entry name" value="Asp_carbamoyltransf_Asp/Orn-bd"/>
</dbReference>
<organism evidence="10 11">
    <name type="scientific">Magnusiomyces paraingens</name>
    <dbReference type="NCBI Taxonomy" id="2606893"/>
    <lineage>
        <taxon>Eukaryota</taxon>
        <taxon>Fungi</taxon>
        <taxon>Dikarya</taxon>
        <taxon>Ascomycota</taxon>
        <taxon>Saccharomycotina</taxon>
        <taxon>Dipodascomycetes</taxon>
        <taxon>Dipodascales</taxon>
        <taxon>Dipodascaceae</taxon>
        <taxon>Magnusiomyces</taxon>
    </lineage>
</organism>
<evidence type="ECO:0000313" key="10">
    <source>
        <dbReference type="EMBL" id="VVT51758.1"/>
    </source>
</evidence>
<feature type="domain" description="Aspartate/ornithine carbamoyltransferase Asp/Orn-binding" evidence="8">
    <location>
        <begin position="215"/>
        <end position="369"/>
    </location>
</feature>
<dbReference type="RefSeq" id="XP_031853812.1">
    <property type="nucleotide sequence ID" value="XM_031997921.1"/>
</dbReference>
<dbReference type="InterPro" id="IPR006132">
    <property type="entry name" value="Asp/Orn_carbamoyltranf_P-bd"/>
</dbReference>
<evidence type="ECO:0000256" key="6">
    <source>
        <dbReference type="ARBA" id="ARBA00022679"/>
    </source>
</evidence>
<accession>A0A5E8BPZ9</accession>
<proteinExistence type="inferred from homology"/>
<dbReference type="InterPro" id="IPR002292">
    <property type="entry name" value="Orn/put_carbamltrans"/>
</dbReference>
<dbReference type="InterPro" id="IPR036901">
    <property type="entry name" value="Asp/Orn_carbamoylTrfase_sf"/>
</dbReference>
<dbReference type="PRINTS" id="PR00102">
    <property type="entry name" value="OTCASE"/>
</dbReference>
<feature type="domain" description="Aspartate/ornithine carbamoyltransferase carbamoyl-P binding" evidence="9">
    <location>
        <begin position="44"/>
        <end position="202"/>
    </location>
</feature>
<dbReference type="EMBL" id="CABVLU010000002">
    <property type="protein sequence ID" value="VVT51758.1"/>
    <property type="molecule type" value="Genomic_DNA"/>
</dbReference>
<evidence type="ECO:0000256" key="1">
    <source>
        <dbReference type="ARBA" id="ARBA00004975"/>
    </source>
</evidence>
<dbReference type="GO" id="GO:0019240">
    <property type="term" value="P:citrulline biosynthetic process"/>
    <property type="evidence" value="ECO:0007669"/>
    <property type="project" value="TreeGrafter"/>
</dbReference>
<evidence type="ECO:0000259" key="8">
    <source>
        <dbReference type="Pfam" id="PF00185"/>
    </source>
</evidence>
<dbReference type="NCBIfam" id="TIGR00658">
    <property type="entry name" value="orni_carb_tr"/>
    <property type="match status" value="1"/>
</dbReference>
<dbReference type="EC" id="2.1.3.3" evidence="3"/>
<evidence type="ECO:0000256" key="7">
    <source>
        <dbReference type="RuleBase" id="RU003634"/>
    </source>
</evidence>
<dbReference type="PANTHER" id="PTHR45753">
    <property type="entry name" value="ORNITHINE CARBAMOYLTRANSFERASE, MITOCHONDRIAL"/>
    <property type="match status" value="1"/>
</dbReference>
<dbReference type="Gene3D" id="3.40.50.1370">
    <property type="entry name" value="Aspartate/ornithine carbamoyltransferase"/>
    <property type="match status" value="2"/>
</dbReference>
<evidence type="ECO:0000313" key="11">
    <source>
        <dbReference type="Proteomes" id="UP000398389"/>
    </source>
</evidence>
<comment type="pathway">
    <text evidence="1">Amino-acid biosynthesis; L-arginine biosynthesis; L-arginine from L-ornithine and carbamoyl phosphate: step 1/3.</text>
</comment>
<dbReference type="Pfam" id="PF00185">
    <property type="entry name" value="OTCace"/>
    <property type="match status" value="1"/>
</dbReference>
<dbReference type="InterPro" id="IPR006130">
    <property type="entry name" value="Asp/Orn_carbamoylTrfase"/>
</dbReference>
<sequence>MFRSALKLARAPASSSVMATSRRAIATSSFVPPSPFTSADQKPRHLLSIDDVTAEELHALVTNAIRHKSLIRSTRDTTTSATAGSLSAHALSASSGGLRGQTVPLIFSKRSTRTRVSTEGAVTYLGGHSMFLGKDDIQIGVNESLYDSSRVISSMTAAIVARVGPHEDILGLAEPSSVPVINALSDLFHPFQAITDIMTIREHFAPNNSGIDALKGLKVAWVGDATNVLHDLAIACAKSGIDIAAATPLEYPVNLDIVEMVRRAGDETGAIFEVTTDPLAAIKNADVVVTDTWVSMGQEAEYRLRMQQFQGYQVTSDMVKAAGANKDWVFMHCLPRHPEEVSDEVFYSDRSLVFPEAENRLYAAISVLESFVVNKGNIL</sequence>
<dbReference type="PANTHER" id="PTHR45753:SF3">
    <property type="entry name" value="ORNITHINE TRANSCARBAMYLASE, MITOCHONDRIAL"/>
    <property type="match status" value="1"/>
</dbReference>
<dbReference type="OrthoDB" id="10252326at2759"/>
<dbReference type="PROSITE" id="PS00097">
    <property type="entry name" value="CARBAMOYLTRANSFERASE"/>
    <property type="match status" value="1"/>
</dbReference>
<evidence type="ECO:0000256" key="3">
    <source>
        <dbReference type="ARBA" id="ARBA00013007"/>
    </source>
</evidence>
<name>A0A5E8BPZ9_9ASCO</name>
<keyword evidence="11" id="KW-1185">Reference proteome</keyword>
<dbReference type="PRINTS" id="PR00100">
    <property type="entry name" value="AOTCASE"/>
</dbReference>
<dbReference type="GO" id="GO:0042450">
    <property type="term" value="P:L-arginine biosynthetic process via ornithine"/>
    <property type="evidence" value="ECO:0007669"/>
    <property type="project" value="TreeGrafter"/>
</dbReference>
<protein>
    <recommendedName>
        <fullName evidence="3">ornithine carbamoyltransferase</fullName>
        <ecNumber evidence="3">2.1.3.3</ecNumber>
    </recommendedName>
</protein>
<evidence type="ECO:0000256" key="5">
    <source>
        <dbReference type="ARBA" id="ARBA00022605"/>
    </source>
</evidence>
<keyword evidence="6 7" id="KW-0808">Transferase</keyword>
<dbReference type="GO" id="GO:0004585">
    <property type="term" value="F:ornithine carbamoyltransferase activity"/>
    <property type="evidence" value="ECO:0007669"/>
    <property type="project" value="UniProtKB-EC"/>
</dbReference>
<dbReference type="GeneID" id="43582021"/>
<gene>
    <name evidence="10" type="ORF">SAPINGB_P003203</name>
</gene>
<comment type="similarity">
    <text evidence="2">Belongs to the aspartate/ornithine carbamoyltransferase superfamily. OTCase family.</text>
</comment>
<dbReference type="GO" id="GO:0016597">
    <property type="term" value="F:amino acid binding"/>
    <property type="evidence" value="ECO:0007669"/>
    <property type="project" value="InterPro"/>
</dbReference>
<evidence type="ECO:0000256" key="4">
    <source>
        <dbReference type="ARBA" id="ARBA00022571"/>
    </source>
</evidence>